<dbReference type="SUPFAM" id="SSF54862">
    <property type="entry name" value="4Fe-4S ferredoxins"/>
    <property type="match status" value="1"/>
</dbReference>
<keyword evidence="4" id="KW-0411">Iron-sulfur</keyword>
<evidence type="ECO:0000256" key="2">
    <source>
        <dbReference type="ARBA" id="ARBA00022723"/>
    </source>
</evidence>
<sequence>MPHKQKVLYIDYSTCIGCETCEYVCRFVHDTPRIHMMRTASGVMAPLYCRHCESPNCAKVCKRGAIVRDVDGAMILQPQLCRGCETRQCLLACPYAAMFETDTGVMLSKCDLCAGRRQIGLAPACAEMCPCGAIHFIAREDIPAVETGKSREAFERVMGHLRPGKGKEE</sequence>
<dbReference type="EMBL" id="LNQE01000067">
    <property type="protein sequence ID" value="KUG29570.1"/>
    <property type="molecule type" value="Genomic_DNA"/>
</dbReference>
<dbReference type="Pfam" id="PF00037">
    <property type="entry name" value="Fer4"/>
    <property type="match status" value="1"/>
</dbReference>
<feature type="domain" description="4Fe-4S ferredoxin-type" evidence="5">
    <location>
        <begin position="72"/>
        <end position="103"/>
    </location>
</feature>
<dbReference type="PANTHER" id="PTHR43177">
    <property type="entry name" value="PROTEIN NRFC"/>
    <property type="match status" value="1"/>
</dbReference>
<feature type="domain" description="4Fe-4S ferredoxin-type" evidence="5">
    <location>
        <begin position="6"/>
        <end position="37"/>
    </location>
</feature>
<keyword evidence="2" id="KW-0479">Metal-binding</keyword>
<dbReference type="PANTHER" id="PTHR43177:SF3">
    <property type="entry name" value="PROTEIN NRFC HOMOLOG"/>
    <property type="match status" value="1"/>
</dbReference>
<proteinExistence type="predicted"/>
<evidence type="ECO:0000256" key="1">
    <source>
        <dbReference type="ARBA" id="ARBA00022485"/>
    </source>
</evidence>
<dbReference type="Gene3D" id="3.30.70.20">
    <property type="match status" value="2"/>
</dbReference>
<comment type="caution">
    <text evidence="6">The sequence shown here is derived from an EMBL/GenBank/DDBJ whole genome shotgun (WGS) entry which is preliminary data.</text>
</comment>
<dbReference type="CDD" id="cd04410">
    <property type="entry name" value="DMSOR_beta-like"/>
    <property type="match status" value="1"/>
</dbReference>
<reference evidence="6" key="1">
    <citation type="journal article" date="2015" name="Proc. Natl. Acad. Sci. U.S.A.">
        <title>Networks of energetic and metabolic interactions define dynamics in microbial communities.</title>
        <authorList>
            <person name="Embree M."/>
            <person name="Liu J.K."/>
            <person name="Al-Bassam M.M."/>
            <person name="Zengler K."/>
        </authorList>
    </citation>
    <scope>NUCLEOTIDE SEQUENCE</scope>
</reference>
<dbReference type="GO" id="GO:0051539">
    <property type="term" value="F:4 iron, 4 sulfur cluster binding"/>
    <property type="evidence" value="ECO:0007669"/>
    <property type="project" value="UniProtKB-KW"/>
</dbReference>
<gene>
    <name evidence="6" type="ORF">ASZ90_000527</name>
</gene>
<organism evidence="6">
    <name type="scientific">hydrocarbon metagenome</name>
    <dbReference type="NCBI Taxonomy" id="938273"/>
    <lineage>
        <taxon>unclassified sequences</taxon>
        <taxon>metagenomes</taxon>
        <taxon>ecological metagenomes</taxon>
    </lineage>
</organism>
<dbReference type="InterPro" id="IPR017896">
    <property type="entry name" value="4Fe4S_Fe-S-bd"/>
</dbReference>
<dbReference type="GO" id="GO:0046872">
    <property type="term" value="F:metal ion binding"/>
    <property type="evidence" value="ECO:0007669"/>
    <property type="project" value="UniProtKB-KW"/>
</dbReference>
<evidence type="ECO:0000259" key="5">
    <source>
        <dbReference type="PROSITE" id="PS51379"/>
    </source>
</evidence>
<dbReference type="Pfam" id="PF13247">
    <property type="entry name" value="Fer4_11"/>
    <property type="match status" value="1"/>
</dbReference>
<keyword evidence="1" id="KW-0004">4Fe-4S</keyword>
<dbReference type="AlphaFoldDB" id="A0A0W8G974"/>
<name>A0A0W8G974_9ZZZZ</name>
<evidence type="ECO:0000256" key="3">
    <source>
        <dbReference type="ARBA" id="ARBA00023004"/>
    </source>
</evidence>
<evidence type="ECO:0000313" key="6">
    <source>
        <dbReference type="EMBL" id="KUG29570.1"/>
    </source>
</evidence>
<keyword evidence="3" id="KW-0408">Iron</keyword>
<dbReference type="InterPro" id="IPR050954">
    <property type="entry name" value="ET_IronSulfur_Cluster-Binding"/>
</dbReference>
<evidence type="ECO:0000256" key="4">
    <source>
        <dbReference type="ARBA" id="ARBA00023014"/>
    </source>
</evidence>
<accession>A0A0W8G974</accession>
<protein>
    <submittedName>
        <fullName evidence="6">Fe-s-cluster-containing hydrogenase components 1</fullName>
    </submittedName>
</protein>
<dbReference type="PROSITE" id="PS51379">
    <property type="entry name" value="4FE4S_FER_2"/>
    <property type="match status" value="2"/>
</dbReference>